<feature type="active site" description="Nucleophile" evidence="6">
    <location>
        <position position="456"/>
    </location>
</feature>
<feature type="binding site" evidence="6">
    <location>
        <position position="385"/>
    </location>
    <ligand>
        <name>S-adenosyl-L-methionine</name>
        <dbReference type="ChEBI" id="CHEBI:59789"/>
    </ligand>
</feature>
<dbReference type="EMBL" id="MWWQ01000005">
    <property type="protein sequence ID" value="OZG52910.1"/>
    <property type="molecule type" value="Genomic_DNA"/>
</dbReference>
<evidence type="ECO:0000313" key="10">
    <source>
        <dbReference type="Proteomes" id="UP000216454"/>
    </source>
</evidence>
<keyword evidence="10" id="KW-1185">Reference proteome</keyword>
<dbReference type="InterPro" id="IPR049560">
    <property type="entry name" value="MeTrfase_RsmB-F_NOP2_cat"/>
</dbReference>
<name>A0A261F1B5_9BIFI</name>
<evidence type="ECO:0000256" key="6">
    <source>
        <dbReference type="PROSITE-ProRule" id="PRU01023"/>
    </source>
</evidence>
<dbReference type="PROSITE" id="PS01153">
    <property type="entry name" value="NOL1_NOP2_SUN"/>
    <property type="match status" value="1"/>
</dbReference>
<feature type="domain" description="SAM-dependent MTase RsmB/NOP-type" evidence="8">
    <location>
        <begin position="321"/>
        <end position="530"/>
    </location>
</feature>
<dbReference type="PANTHER" id="PTHR22807:SF53">
    <property type="entry name" value="RIBOSOMAL RNA SMALL SUBUNIT METHYLTRANSFERASE B-RELATED"/>
    <property type="match status" value="1"/>
</dbReference>
<dbReference type="Pfam" id="PF01189">
    <property type="entry name" value="Methyltr_RsmB-F"/>
    <property type="match status" value="1"/>
</dbReference>
<dbReference type="InterPro" id="IPR029063">
    <property type="entry name" value="SAM-dependent_MTases_sf"/>
</dbReference>
<evidence type="ECO:0000256" key="7">
    <source>
        <dbReference type="SAM" id="MobiDB-lite"/>
    </source>
</evidence>
<dbReference type="InterPro" id="IPR035926">
    <property type="entry name" value="NusB-like_sf"/>
</dbReference>
<dbReference type="InterPro" id="IPR001678">
    <property type="entry name" value="MeTrfase_RsmB-F_NOP2_dom"/>
</dbReference>
<keyword evidence="5 6" id="KW-0694">RNA-binding</keyword>
<dbReference type="Gene3D" id="3.40.50.150">
    <property type="entry name" value="Vaccinia Virus protein VP39"/>
    <property type="match status" value="1"/>
</dbReference>
<dbReference type="InterPro" id="IPR023267">
    <property type="entry name" value="RCMT"/>
</dbReference>
<dbReference type="CDD" id="cd02440">
    <property type="entry name" value="AdoMet_MTases"/>
    <property type="match status" value="1"/>
</dbReference>
<protein>
    <submittedName>
        <fullName evidence="9">NOL1/NOP2/sun family</fullName>
    </submittedName>
</protein>
<feature type="binding site" evidence="6">
    <location>
        <begin position="333"/>
        <end position="339"/>
    </location>
    <ligand>
        <name>S-adenosyl-L-methionine</name>
        <dbReference type="ChEBI" id="CHEBI:59789"/>
    </ligand>
</feature>
<keyword evidence="3 6" id="KW-0808">Transferase</keyword>
<gene>
    <name evidence="9" type="ORF">PSSU_0528</name>
</gene>
<dbReference type="Proteomes" id="UP000216454">
    <property type="component" value="Unassembled WGS sequence"/>
</dbReference>
<accession>A0A261F1B5</accession>
<sequence length="531" mass="56724">MTDPNASRHPRTRAQSHAKSHAHGHAQSREKGHASQQRTAADPRVVAFDILSDVLGEDAYVNLLTPKVVAASGMSARDRAFTTDLVYGTLRWMRLLDAIVCAAARRDADAIDASCLTVLRLGAYQALFLGVPDHAAVSCTVALAKRRVGAHAGGFVNAVMHRIVGRDRKEWESIVVSRIPKADAVQRLGVRYSHPDWVVRELEDSWKASGYADSAAYGMDLGAMLERDNEPPAVTLVARPGLITVDDLRAELPPDAHCEPGMWSPYALRVRAVAPQAVAAVQSHRAGVEDEGSQLAALVLAAAPLEPVAGGRSIGDASADIAENPDVRWLDMCAGPGGKTALLASLAALRGAKVTANEPSHHRAQLVRENVSAVPEGIDQVSERDGAAFGKAMPGAFDRVLVDAPCSGLGALRRRPEARWRKQAEDIAALTEVQKGLLASALRAVRPGGVVAYVTCSPVLDETVRVVDAVLADATENADVTAVRCDARGILKRVVRDGARIPVPEGSGDVQLFEQIHDTDQMFIAVLRRVR</sequence>
<organism evidence="9 10">
    <name type="scientific">Pseudoscardovia suis</name>
    <dbReference type="NCBI Taxonomy" id="987063"/>
    <lineage>
        <taxon>Bacteria</taxon>
        <taxon>Bacillati</taxon>
        <taxon>Actinomycetota</taxon>
        <taxon>Actinomycetes</taxon>
        <taxon>Bifidobacteriales</taxon>
        <taxon>Bifidobacteriaceae</taxon>
        <taxon>Pseudoscardovia</taxon>
    </lineage>
</organism>
<dbReference type="AlphaFoldDB" id="A0A261F1B5"/>
<feature type="binding site" evidence="6">
    <location>
        <position position="403"/>
    </location>
    <ligand>
        <name>S-adenosyl-L-methionine</name>
        <dbReference type="ChEBI" id="CHEBI:59789"/>
    </ligand>
</feature>
<evidence type="ECO:0000313" key="9">
    <source>
        <dbReference type="EMBL" id="OZG52910.1"/>
    </source>
</evidence>
<evidence type="ECO:0000256" key="3">
    <source>
        <dbReference type="ARBA" id="ARBA00022679"/>
    </source>
</evidence>
<dbReference type="Pfam" id="PF01029">
    <property type="entry name" value="NusB"/>
    <property type="match status" value="1"/>
</dbReference>
<dbReference type="GO" id="GO:0001510">
    <property type="term" value="P:RNA methylation"/>
    <property type="evidence" value="ECO:0007669"/>
    <property type="project" value="InterPro"/>
</dbReference>
<dbReference type="PANTHER" id="PTHR22807">
    <property type="entry name" value="NOP2 YEAST -RELATED NOL1/NOP2/FMU SUN DOMAIN-CONTAINING"/>
    <property type="match status" value="1"/>
</dbReference>
<reference evidence="9 10" key="1">
    <citation type="journal article" date="2017" name="BMC Genomics">
        <title>Comparative genomic and phylogenomic analyses of the Bifidobacteriaceae family.</title>
        <authorList>
            <person name="Lugli G.A."/>
            <person name="Milani C."/>
            <person name="Turroni F."/>
            <person name="Duranti S."/>
            <person name="Mancabelli L."/>
            <person name="Mangifesta M."/>
            <person name="Ferrario C."/>
            <person name="Modesto M."/>
            <person name="Mattarelli P."/>
            <person name="Jiri K."/>
            <person name="van Sinderen D."/>
            <person name="Ventura M."/>
        </authorList>
    </citation>
    <scope>NUCLEOTIDE SEQUENCE [LARGE SCALE GENOMIC DNA]</scope>
    <source>
        <strain evidence="9 10">DSM 24744</strain>
    </source>
</reference>
<feature type="binding site" evidence="6">
    <location>
        <position position="358"/>
    </location>
    <ligand>
        <name>S-adenosyl-L-methionine</name>
        <dbReference type="ChEBI" id="CHEBI:59789"/>
    </ligand>
</feature>
<comment type="caution">
    <text evidence="9">The sequence shown here is derived from an EMBL/GenBank/DDBJ whole genome shotgun (WGS) entry which is preliminary data.</text>
</comment>
<dbReference type="RefSeq" id="WP_211278396.1">
    <property type="nucleotide sequence ID" value="NZ_MWWQ01000005.1"/>
</dbReference>
<dbReference type="PROSITE" id="PS51686">
    <property type="entry name" value="SAM_MT_RSMB_NOP"/>
    <property type="match status" value="1"/>
</dbReference>
<dbReference type="SUPFAM" id="SSF53335">
    <property type="entry name" value="S-adenosyl-L-methionine-dependent methyltransferases"/>
    <property type="match status" value="1"/>
</dbReference>
<dbReference type="InterPro" id="IPR006027">
    <property type="entry name" value="NusB_RsmB_TIM44"/>
</dbReference>
<dbReference type="GO" id="GO:0003723">
    <property type="term" value="F:RNA binding"/>
    <property type="evidence" value="ECO:0007669"/>
    <property type="project" value="UniProtKB-UniRule"/>
</dbReference>
<feature type="region of interest" description="Disordered" evidence="7">
    <location>
        <begin position="1"/>
        <end position="40"/>
    </location>
</feature>
<proteinExistence type="inferred from homology"/>
<dbReference type="SUPFAM" id="SSF48013">
    <property type="entry name" value="NusB-like"/>
    <property type="match status" value="1"/>
</dbReference>
<evidence type="ECO:0000256" key="5">
    <source>
        <dbReference type="ARBA" id="ARBA00022884"/>
    </source>
</evidence>
<feature type="compositionally biased region" description="Basic residues" evidence="7">
    <location>
        <begin position="8"/>
        <end position="26"/>
    </location>
</feature>
<keyword evidence="2 6" id="KW-0489">Methyltransferase</keyword>
<dbReference type="GO" id="GO:0006355">
    <property type="term" value="P:regulation of DNA-templated transcription"/>
    <property type="evidence" value="ECO:0007669"/>
    <property type="project" value="InterPro"/>
</dbReference>
<dbReference type="PRINTS" id="PR02008">
    <property type="entry name" value="RCMTFAMILY"/>
</dbReference>
<dbReference type="GO" id="GO:0008173">
    <property type="term" value="F:RNA methyltransferase activity"/>
    <property type="evidence" value="ECO:0007669"/>
    <property type="project" value="InterPro"/>
</dbReference>
<evidence type="ECO:0000256" key="4">
    <source>
        <dbReference type="ARBA" id="ARBA00022691"/>
    </source>
</evidence>
<evidence type="ECO:0000256" key="1">
    <source>
        <dbReference type="ARBA" id="ARBA00007494"/>
    </source>
</evidence>
<evidence type="ECO:0000256" key="2">
    <source>
        <dbReference type="ARBA" id="ARBA00022603"/>
    </source>
</evidence>
<comment type="similarity">
    <text evidence="1 6">Belongs to the class I-like SAM-binding methyltransferase superfamily. RsmB/NOP family.</text>
</comment>
<evidence type="ECO:0000259" key="8">
    <source>
        <dbReference type="PROSITE" id="PS51686"/>
    </source>
</evidence>
<keyword evidence="4 6" id="KW-0949">S-adenosyl-L-methionine</keyword>
<dbReference type="InterPro" id="IPR018314">
    <property type="entry name" value="RsmB/NOL1/NOP2-like_CS"/>
</dbReference>
<dbReference type="Gene3D" id="1.10.940.10">
    <property type="entry name" value="NusB-like"/>
    <property type="match status" value="1"/>
</dbReference>